<sequence length="53" mass="6227">MWFVYRLLFLLQRCMIHFSYLTPKIILSAGRSGGHCLKLLDMLNACPVIERTR</sequence>
<protein>
    <recommendedName>
        <fullName evidence="4">RxLR-like protein</fullName>
    </recommendedName>
</protein>
<accession>A0A0P1B524</accession>
<feature type="chain" id="PRO_5006059193" description="RxLR-like protein" evidence="1">
    <location>
        <begin position="17"/>
        <end position="53"/>
    </location>
</feature>
<evidence type="ECO:0000313" key="2">
    <source>
        <dbReference type="EMBL" id="CEG49240.1"/>
    </source>
</evidence>
<feature type="signal peptide" evidence="1">
    <location>
        <begin position="1"/>
        <end position="16"/>
    </location>
</feature>
<organism evidence="2 3">
    <name type="scientific">Plasmopara halstedii</name>
    <name type="common">Downy mildew of sunflower</name>
    <dbReference type="NCBI Taxonomy" id="4781"/>
    <lineage>
        <taxon>Eukaryota</taxon>
        <taxon>Sar</taxon>
        <taxon>Stramenopiles</taxon>
        <taxon>Oomycota</taxon>
        <taxon>Peronosporomycetes</taxon>
        <taxon>Peronosporales</taxon>
        <taxon>Peronosporaceae</taxon>
        <taxon>Plasmopara</taxon>
    </lineage>
</organism>
<dbReference type="AlphaFoldDB" id="A0A0P1B524"/>
<dbReference type="RefSeq" id="XP_024585609.1">
    <property type="nucleotide sequence ID" value="XM_024720407.1"/>
</dbReference>
<dbReference type="Proteomes" id="UP000054928">
    <property type="component" value="Unassembled WGS sequence"/>
</dbReference>
<evidence type="ECO:0000256" key="1">
    <source>
        <dbReference type="SAM" id="SignalP"/>
    </source>
</evidence>
<evidence type="ECO:0000313" key="3">
    <source>
        <dbReference type="Proteomes" id="UP000054928"/>
    </source>
</evidence>
<evidence type="ECO:0008006" key="4">
    <source>
        <dbReference type="Google" id="ProtNLM"/>
    </source>
</evidence>
<reference evidence="3" key="1">
    <citation type="submission" date="2014-09" db="EMBL/GenBank/DDBJ databases">
        <authorList>
            <person name="Sharma Rahul"/>
            <person name="Thines Marco"/>
        </authorList>
    </citation>
    <scope>NUCLEOTIDE SEQUENCE [LARGE SCALE GENOMIC DNA]</scope>
</reference>
<name>A0A0P1B524_PLAHL</name>
<dbReference type="GeneID" id="36402067"/>
<proteinExistence type="predicted"/>
<keyword evidence="1" id="KW-0732">Signal</keyword>
<keyword evidence="3" id="KW-1185">Reference proteome</keyword>
<dbReference type="EMBL" id="CCYD01003042">
    <property type="protein sequence ID" value="CEG49240.1"/>
    <property type="molecule type" value="Genomic_DNA"/>
</dbReference>